<evidence type="ECO:0000313" key="2">
    <source>
        <dbReference type="EMBL" id="MDA1362608.1"/>
    </source>
</evidence>
<evidence type="ECO:0000313" key="3">
    <source>
        <dbReference type="Proteomes" id="UP001146067"/>
    </source>
</evidence>
<sequence length="89" mass="10076">MDEQQRHTAAPTAPHRQAMPLANFDHCRRDDFSRENHAPWLHDSRITRYDEYRPSACRFLVSVVGHDATLIATGQGLLVGGLVAIPVKW</sequence>
<comment type="caution">
    <text evidence="2">The sequence shown here is derived from an EMBL/GenBank/DDBJ whole genome shotgun (WGS) entry which is preliminary data.</text>
</comment>
<gene>
    <name evidence="2" type="ORF">O1R50_23505</name>
</gene>
<name>A0A9X3SVL0_9ACTN</name>
<organism evidence="2 3">
    <name type="scientific">Glycomyces luteolus</name>
    <dbReference type="NCBI Taxonomy" id="2670330"/>
    <lineage>
        <taxon>Bacteria</taxon>
        <taxon>Bacillati</taxon>
        <taxon>Actinomycetota</taxon>
        <taxon>Actinomycetes</taxon>
        <taxon>Glycomycetales</taxon>
        <taxon>Glycomycetaceae</taxon>
        <taxon>Glycomyces</taxon>
    </lineage>
</organism>
<dbReference type="AlphaFoldDB" id="A0A9X3SVL0"/>
<dbReference type="Proteomes" id="UP001146067">
    <property type="component" value="Unassembled WGS sequence"/>
</dbReference>
<dbReference type="RefSeq" id="WP_270112692.1">
    <property type="nucleotide sequence ID" value="NZ_JAPZVP010000026.1"/>
</dbReference>
<proteinExistence type="predicted"/>
<dbReference type="EMBL" id="JAPZVP010000026">
    <property type="protein sequence ID" value="MDA1362608.1"/>
    <property type="molecule type" value="Genomic_DNA"/>
</dbReference>
<accession>A0A9X3SVL0</accession>
<reference evidence="2" key="1">
    <citation type="submission" date="2022-12" db="EMBL/GenBank/DDBJ databases">
        <title>Gycomyces niveus sp.nov.,a novel actinomycete isolated from soil in Shouguan.</title>
        <authorList>
            <person name="Yang X."/>
        </authorList>
    </citation>
    <scope>NUCLEOTIDE SEQUENCE</scope>
    <source>
        <strain evidence="2">NEAU-A15</strain>
    </source>
</reference>
<feature type="region of interest" description="Disordered" evidence="1">
    <location>
        <begin position="1"/>
        <end position="22"/>
    </location>
</feature>
<protein>
    <submittedName>
        <fullName evidence="2">Uncharacterized protein</fullName>
    </submittedName>
</protein>
<evidence type="ECO:0000256" key="1">
    <source>
        <dbReference type="SAM" id="MobiDB-lite"/>
    </source>
</evidence>
<keyword evidence="3" id="KW-1185">Reference proteome</keyword>